<gene>
    <name evidence="3" type="ORF">KP509_32G059500</name>
</gene>
<feature type="signal peptide" evidence="2">
    <location>
        <begin position="1"/>
        <end position="31"/>
    </location>
</feature>
<reference evidence="3" key="1">
    <citation type="submission" date="2021-08" db="EMBL/GenBank/DDBJ databases">
        <title>WGS assembly of Ceratopteris richardii.</title>
        <authorList>
            <person name="Marchant D.B."/>
            <person name="Chen G."/>
            <person name="Jenkins J."/>
            <person name="Shu S."/>
            <person name="Leebens-Mack J."/>
            <person name="Grimwood J."/>
            <person name="Schmutz J."/>
            <person name="Soltis P."/>
            <person name="Soltis D."/>
            <person name="Chen Z.-H."/>
        </authorList>
    </citation>
    <scope>NUCLEOTIDE SEQUENCE</scope>
    <source>
        <strain evidence="3">Whitten #5841</strain>
        <tissue evidence="3">Leaf</tissue>
    </source>
</reference>
<protein>
    <submittedName>
        <fullName evidence="3">Uncharacterized protein</fullName>
    </submittedName>
</protein>
<comment type="caution">
    <text evidence="3">The sequence shown here is derived from an EMBL/GenBank/DDBJ whole genome shotgun (WGS) entry which is preliminary data.</text>
</comment>
<dbReference type="AlphaFoldDB" id="A0A8T2QU80"/>
<feature type="chain" id="PRO_5035947275" evidence="2">
    <location>
        <begin position="32"/>
        <end position="298"/>
    </location>
</feature>
<dbReference type="PANTHER" id="PTHR33649:SF2">
    <property type="entry name" value="PAR1 PROTEIN"/>
    <property type="match status" value="1"/>
</dbReference>
<keyword evidence="4" id="KW-1185">Reference proteome</keyword>
<dbReference type="Proteomes" id="UP000825935">
    <property type="component" value="Chromosome 32"/>
</dbReference>
<feature type="compositionally biased region" description="Low complexity" evidence="1">
    <location>
        <begin position="196"/>
        <end position="211"/>
    </location>
</feature>
<proteinExistence type="predicted"/>
<dbReference type="OrthoDB" id="772928at2759"/>
<evidence type="ECO:0000313" key="4">
    <source>
        <dbReference type="Proteomes" id="UP000825935"/>
    </source>
</evidence>
<dbReference type="InterPro" id="IPR009489">
    <property type="entry name" value="PAR1"/>
</dbReference>
<evidence type="ECO:0000256" key="1">
    <source>
        <dbReference type="SAM" id="MobiDB-lite"/>
    </source>
</evidence>
<keyword evidence="2" id="KW-0732">Signal</keyword>
<sequence>MAYKAMLAAVSPARGSAFFLIVAILAALIDGIEPVQGTIECEELPIEECAFAVSSSGARCVLEKQVTSHAAPQFKCQTSIIMAERPLEWIESEDCIQTCGLQRMSVGLSTDALLERDFTRRLCFSQCRRNCPNINDLYTNLAAEEGIDLPSVCDSLKPKIRRLGAVQKQLQNTITSQHTEILFQNKIDSQNFQTQPSSATPSASPSPIPITGWPNTPAPISAPEKPYPPASEAPACDGDEAEPPYPYVDEYPPYEEQSPSPIPATEEPAAAPYFLTYAGSPVPVPSPSPQNSHSSVWV</sequence>
<accession>A0A8T2QU80</accession>
<dbReference type="PANTHER" id="PTHR33649">
    <property type="entry name" value="PAR1 PROTEIN"/>
    <property type="match status" value="1"/>
</dbReference>
<feature type="region of interest" description="Disordered" evidence="1">
    <location>
        <begin position="191"/>
        <end position="298"/>
    </location>
</feature>
<evidence type="ECO:0000256" key="2">
    <source>
        <dbReference type="SAM" id="SignalP"/>
    </source>
</evidence>
<dbReference type="Pfam" id="PF06521">
    <property type="entry name" value="PAR1"/>
    <property type="match status" value="1"/>
</dbReference>
<name>A0A8T2QU80_CERRI</name>
<organism evidence="3 4">
    <name type="scientific">Ceratopteris richardii</name>
    <name type="common">Triangle waterfern</name>
    <dbReference type="NCBI Taxonomy" id="49495"/>
    <lineage>
        <taxon>Eukaryota</taxon>
        <taxon>Viridiplantae</taxon>
        <taxon>Streptophyta</taxon>
        <taxon>Embryophyta</taxon>
        <taxon>Tracheophyta</taxon>
        <taxon>Polypodiopsida</taxon>
        <taxon>Polypodiidae</taxon>
        <taxon>Polypodiales</taxon>
        <taxon>Pteridineae</taxon>
        <taxon>Pteridaceae</taxon>
        <taxon>Parkerioideae</taxon>
        <taxon>Ceratopteris</taxon>
    </lineage>
</organism>
<evidence type="ECO:0000313" key="3">
    <source>
        <dbReference type="EMBL" id="KAH7287516.1"/>
    </source>
</evidence>
<feature type="compositionally biased region" description="Low complexity" evidence="1">
    <location>
        <begin position="289"/>
        <end position="298"/>
    </location>
</feature>
<dbReference type="EMBL" id="CM035437">
    <property type="protein sequence ID" value="KAH7287516.1"/>
    <property type="molecule type" value="Genomic_DNA"/>
</dbReference>
<feature type="compositionally biased region" description="Low complexity" evidence="1">
    <location>
        <begin position="247"/>
        <end position="272"/>
    </location>
</feature>